<evidence type="ECO:0000256" key="2">
    <source>
        <dbReference type="SAM" id="MobiDB-lite"/>
    </source>
</evidence>
<feature type="region of interest" description="Disordered" evidence="2">
    <location>
        <begin position="36"/>
        <end position="57"/>
    </location>
</feature>
<evidence type="ECO:0000313" key="4">
    <source>
        <dbReference type="Proteomes" id="UP000467700"/>
    </source>
</evidence>
<evidence type="ECO:0000313" key="3">
    <source>
        <dbReference type="EMBL" id="CAA7259654.1"/>
    </source>
</evidence>
<comment type="caution">
    <text evidence="3">The sequence shown here is derived from an EMBL/GenBank/DDBJ whole genome shotgun (WGS) entry which is preliminary data.</text>
</comment>
<dbReference type="AlphaFoldDB" id="A0A8S0W2G4"/>
<dbReference type="InterPro" id="IPR012348">
    <property type="entry name" value="RNR-like"/>
</dbReference>
<gene>
    <name evidence="3" type="ORF">AAE3_LOCUS2464</name>
</gene>
<dbReference type="PANTHER" id="PTHR23409:SF18">
    <property type="entry name" value="RIBONUCLEOSIDE-DIPHOSPHATE REDUCTASE SUBUNIT M2"/>
    <property type="match status" value="1"/>
</dbReference>
<dbReference type="SUPFAM" id="SSF47240">
    <property type="entry name" value="Ferritin-like"/>
    <property type="match status" value="1"/>
</dbReference>
<evidence type="ECO:0000256" key="1">
    <source>
        <dbReference type="ARBA" id="ARBA00009303"/>
    </source>
</evidence>
<dbReference type="InterPro" id="IPR000358">
    <property type="entry name" value="RNR_small_fam"/>
</dbReference>
<reference evidence="3 4" key="1">
    <citation type="submission" date="2020-01" db="EMBL/GenBank/DDBJ databases">
        <authorList>
            <person name="Gupta K D."/>
        </authorList>
    </citation>
    <scope>NUCLEOTIDE SEQUENCE [LARGE SCALE GENOMIC DNA]</scope>
</reference>
<dbReference type="Proteomes" id="UP000467700">
    <property type="component" value="Unassembled WGS sequence"/>
</dbReference>
<dbReference type="OrthoDB" id="10248373at2759"/>
<dbReference type="Pfam" id="PF00268">
    <property type="entry name" value="Ribonuc_red_sm"/>
    <property type="match status" value="1"/>
</dbReference>
<name>A0A8S0W2G4_CYCAE</name>
<dbReference type="CDD" id="cd01049">
    <property type="entry name" value="RNRR2"/>
    <property type="match status" value="1"/>
</dbReference>
<feature type="region of interest" description="Disordered" evidence="2">
    <location>
        <begin position="383"/>
        <end position="404"/>
    </location>
</feature>
<dbReference type="EMBL" id="CACVBS010000028">
    <property type="protein sequence ID" value="CAA7259654.1"/>
    <property type="molecule type" value="Genomic_DNA"/>
</dbReference>
<dbReference type="GO" id="GO:0016491">
    <property type="term" value="F:oxidoreductase activity"/>
    <property type="evidence" value="ECO:0007669"/>
    <property type="project" value="InterPro"/>
</dbReference>
<accession>A0A8S0W2G4</accession>
<dbReference type="InterPro" id="IPR030475">
    <property type="entry name" value="RNR_small_AS"/>
</dbReference>
<comment type="similarity">
    <text evidence="1">Belongs to the ribonucleoside diphosphate reductase small chain family.</text>
</comment>
<dbReference type="PROSITE" id="PS00368">
    <property type="entry name" value="RIBORED_SMALL"/>
    <property type="match status" value="1"/>
</dbReference>
<proteinExistence type="inferred from homology"/>
<dbReference type="GO" id="GO:0009263">
    <property type="term" value="P:deoxyribonucleotide biosynthetic process"/>
    <property type="evidence" value="ECO:0007669"/>
    <property type="project" value="InterPro"/>
</dbReference>
<dbReference type="Gene3D" id="1.10.620.20">
    <property type="entry name" value="Ribonucleotide Reductase, subunit A"/>
    <property type="match status" value="1"/>
</dbReference>
<feature type="compositionally biased region" description="Low complexity" evidence="2">
    <location>
        <begin position="384"/>
        <end position="397"/>
    </location>
</feature>
<sequence length="404" mass="46022">MATVARPVSPGPTPSKKAAAALASFTLETPTKLSTKLIDDARLPQSPESLTGTAEEDPLSIPRKYVGDVDLPESEEPLLKESRRRFVLFPIQYNEIWQMYKKAEASFWTAEEMDLSKDVHDWNNRLNDNERHFISHVLAFFAASDGIVNENLLERFSNEVQAAEARCFYGFQIMMENIHSETYSLLIDTYIKDPAQRDYLFDAIETVPCIKRKAEWALRWISDKHSIFAERLVAFAAVEGIFFSGSFASIFWLKKRGLMPGLTFSNELISRDEGMHTDFACLLFSHMKRRPHPDTVKMIITEAVTIEQEFLTDALPVKLIGMNAELMCQYIEFVADRLLVALGNEKVYNKSNPFDFMDMISLQGKTNFFEKRVSDYSKAGINHSSSTMESTSNSSKSFVLDEDF</sequence>
<dbReference type="InterPro" id="IPR033909">
    <property type="entry name" value="RNR_small"/>
</dbReference>
<dbReference type="InterPro" id="IPR009078">
    <property type="entry name" value="Ferritin-like_SF"/>
</dbReference>
<organism evidence="3 4">
    <name type="scientific">Cyclocybe aegerita</name>
    <name type="common">Black poplar mushroom</name>
    <name type="synonym">Agrocybe aegerita</name>
    <dbReference type="NCBI Taxonomy" id="1973307"/>
    <lineage>
        <taxon>Eukaryota</taxon>
        <taxon>Fungi</taxon>
        <taxon>Dikarya</taxon>
        <taxon>Basidiomycota</taxon>
        <taxon>Agaricomycotina</taxon>
        <taxon>Agaricomycetes</taxon>
        <taxon>Agaricomycetidae</taxon>
        <taxon>Agaricales</taxon>
        <taxon>Agaricineae</taxon>
        <taxon>Bolbitiaceae</taxon>
        <taxon>Cyclocybe</taxon>
    </lineage>
</organism>
<dbReference type="PANTHER" id="PTHR23409">
    <property type="entry name" value="RIBONUCLEOSIDE-DIPHOSPHATE REDUCTASE SMALL CHAIN"/>
    <property type="match status" value="1"/>
</dbReference>
<protein>
    <submittedName>
        <fullName evidence="3">Uncharacterized protein</fullName>
    </submittedName>
</protein>
<keyword evidence="4" id="KW-1185">Reference proteome</keyword>